<feature type="region of interest" description="Disordered" evidence="1">
    <location>
        <begin position="1775"/>
        <end position="1798"/>
    </location>
</feature>
<feature type="region of interest" description="Disordered" evidence="1">
    <location>
        <begin position="1526"/>
        <end position="1545"/>
    </location>
</feature>
<feature type="compositionally biased region" description="Polar residues" evidence="1">
    <location>
        <begin position="1530"/>
        <end position="1545"/>
    </location>
</feature>
<feature type="region of interest" description="Disordered" evidence="1">
    <location>
        <begin position="1470"/>
        <end position="1510"/>
    </location>
</feature>
<feature type="compositionally biased region" description="Polar residues" evidence="1">
    <location>
        <begin position="1424"/>
        <end position="1433"/>
    </location>
</feature>
<feature type="compositionally biased region" description="Low complexity" evidence="1">
    <location>
        <begin position="1087"/>
        <end position="1098"/>
    </location>
</feature>
<evidence type="ECO:0000256" key="1">
    <source>
        <dbReference type="SAM" id="MobiDB-lite"/>
    </source>
</evidence>
<feature type="region of interest" description="Disordered" evidence="1">
    <location>
        <begin position="1400"/>
        <end position="1433"/>
    </location>
</feature>
<dbReference type="InterPro" id="IPR032746">
    <property type="entry name" value="Treslin_M"/>
</dbReference>
<accession>A0ABK0L4N7</accession>
<feature type="compositionally biased region" description="Low complexity" evidence="1">
    <location>
        <begin position="1321"/>
        <end position="1338"/>
    </location>
</feature>
<feature type="region of interest" description="Disordered" evidence="1">
    <location>
        <begin position="992"/>
        <end position="1019"/>
    </location>
</feature>
<feature type="region of interest" description="Disordered" evidence="1">
    <location>
        <begin position="1260"/>
        <end position="1385"/>
    </location>
</feature>
<gene>
    <name evidence="5" type="primary">Ticrr</name>
</gene>
<dbReference type="Pfam" id="PF21854">
    <property type="entry name" value="Treslin_N"/>
    <property type="match status" value="1"/>
</dbReference>
<dbReference type="Ensembl" id="ENSRNOT00000168344.1">
    <property type="protein sequence ID" value="ENSRNOP00000104558.1"/>
    <property type="gene ID" value="ENSRNOG00000015520.9"/>
</dbReference>
<organism evidence="5 6">
    <name type="scientific">Rattus norvegicus</name>
    <name type="common">Rat</name>
    <dbReference type="NCBI Taxonomy" id="10116"/>
    <lineage>
        <taxon>Eukaryota</taxon>
        <taxon>Metazoa</taxon>
        <taxon>Chordata</taxon>
        <taxon>Craniata</taxon>
        <taxon>Vertebrata</taxon>
        <taxon>Euteleostomi</taxon>
        <taxon>Mammalia</taxon>
        <taxon>Eutheria</taxon>
        <taxon>Euarchontoglires</taxon>
        <taxon>Glires</taxon>
        <taxon>Rodentia</taxon>
        <taxon>Myomorpha</taxon>
        <taxon>Muroidea</taxon>
        <taxon>Muridae</taxon>
        <taxon>Murinae</taxon>
        <taxon>Rattus</taxon>
    </lineage>
</organism>
<feature type="compositionally biased region" description="Polar residues" evidence="1">
    <location>
        <begin position="884"/>
        <end position="895"/>
    </location>
</feature>
<feature type="region of interest" description="Disordered" evidence="1">
    <location>
        <begin position="1590"/>
        <end position="1610"/>
    </location>
</feature>
<feature type="region of interest" description="Disordered" evidence="1">
    <location>
        <begin position="814"/>
        <end position="839"/>
    </location>
</feature>
<evidence type="ECO:0000313" key="6">
    <source>
        <dbReference type="Proteomes" id="UP000002494"/>
    </source>
</evidence>
<feature type="region of interest" description="Disordered" evidence="1">
    <location>
        <begin position="548"/>
        <end position="567"/>
    </location>
</feature>
<protein>
    <submittedName>
        <fullName evidence="5">TOPBP1-interacting checkpoint and replication regulator</fullName>
    </submittedName>
</protein>
<feature type="compositionally biased region" description="Polar residues" evidence="1">
    <location>
        <begin position="814"/>
        <end position="838"/>
    </location>
</feature>
<feature type="compositionally biased region" description="Polar residues" evidence="1">
    <location>
        <begin position="1036"/>
        <end position="1060"/>
    </location>
</feature>
<feature type="region of interest" description="Disordered" evidence="1">
    <location>
        <begin position="1036"/>
        <end position="1242"/>
    </location>
</feature>
<sequence>MACCHKVMLLVDTAGDAARHSSARRAALRLLTYLSCRFGLARVHWTFKFFDSQGARNRPSRVSDFRELGSRSWEDFEEELEARLGDRPPGAHLPGPTPRATHTHGALMETLLDYQWDRPEITSPTKPILRSSGRRLLDADSEAKEAETALGGFGNAVFLLAPCPHSQRELLQFVSGCEAQAQRVPLTPKQLMEKVLPKRVQEVMIARNITLYWVDTTERSKLWASPDHTGYWTVCELLHHGGGTILPAETWNLGFTKARETVLPCGGELSPGPHLSPWISALPIDATVNCLLYNSEYEASFPRVEGTLFLPVKGKEIQETWAICLEPLAMHQRHFQKPVRIFLKGSVTQWSLPMSSALGTDNWMLQSPEEHKSTQRLLFQELVSRLTAEEFHLVASVDPGDGWPPITGIISPFSANAMILTVLRAKEAEFQRHFLQTAVTEGSQDVTSLFSDAVDSVLNQVHNSFEDPASSVSRVPEWVQQELSRTSPWSPALVEKWFPFSNVCGATSDLMESFLLLHAASPDNNESSRTESELTRCLSELYQRRSHEESTVVNQERSRKKRGIPRTPVRQKMNTMSRSLKMLNVARLNVKAQKLHPDGSPDMAVEKGLPKTVIGRTADKLEDRGRVLRSSKLKEFKTEEELLAYIHDNYQKTVATGEITLHSCAQNTVSTIKIFLKSKDVKELEMTCMNHMNSNLLKTSKTLRQNLGGKTDKEDKVRECQLQVFLRLEMCQQCPSVLDRTEEVEHVVEEVTDLLRVVCLTKDSAYLSEFLEEILGLYIDSIPGTIGQLYHSLGLKIPQKLAGVLPTDFFSDDSMTQESMSPPPSSSTHRSVSAITESEQLEELRTRSAKKRRKNALIRHKSIAEISQALRQIEVPKVSKRATRSASNPRTWSTEESAHPASVQLPLPRKDTVQEVTKVRRNLFNQGMLSPSKRGLKKGLPRSRSVSTLECLQHKQDKLKKTKSSTFQGYKLLTKSVAETPVHKQISRRLLHRQIKGRSSDPGPDIHVVEESPEKEDEMILRRSPRIKQLSFSRTNSGSFYSVSQPKSRSVQRIHSSQQKSDQRENFPVQSIRSPKTLLFGALSETPSSSKKGSPGIKRSSRSMLDSEISTAYETPKKNNQKSPSFSKTTPRSFPRTAQTLLYTPERLQNSSTEITSAEGTISEVAIKTPSSHGYNSPSASKVTPQKRASPAKEETSPLTELPSIPRESDVQPPQCSSNSVSSSSEGPCCPASPPPLAGQARGQCLTPVRYSFRTPPRTALAVTSTYQEHQELPLRRASQAREPPQRLEEKALKIPKKPTDTSTSPLSPKEHFTSPGCNVSPHQPSISSLSASPSGELSWKENQTSPSVTTSVSCPVPSTPPRTPQRMICPIPPSPPSKLRRPCRKKSCLPQDFPECQPGPCAVPVLGTTTSPGTVRGSREEQSQPSEGHSYLGTSFGSDWHVSSPMLIASDTECLPLIDEAQLHRLENQEVKSGVLPGEEGEEPETTTAEPPSVSDLGILVPAPSSVSNSPELLSYTLCRVADGRQSHDAAQQESPPASEATDSPQTYDVELEMQASGLPKLRIKKIDPGVLLEPEALGRETLLGEEGTFPALSMPKASKSSGRSEHTYLSPPCLLPSHSTPGKSGGQTFICQSCTPSRCPPSTPSPFQADVGVSWTPSPKQSGKTTPEIIKDWPRRKRAVDCSAGPSAGRGEASMDLPGSLSLLEPEPEGKEQSLEQDLCKVLILEDFELEGVCQLPDQSPPKHSVSMAEETSWEQFGLGRKRLLSAKEESEYNGKRLCDSPSEDPQASEHKECSPCWSAPPVPSVGDDEVFVSGSTPPSGYMVRSCLSASGLQALTQSPLLFQGRTPSSHSKDTRDEDVDVFPSTAEESPFSQTLSRKRPFRTYTRKKLIS</sequence>
<dbReference type="Proteomes" id="UP000002494">
    <property type="component" value="Chromosome 1"/>
</dbReference>
<dbReference type="InterPro" id="IPR026153">
    <property type="entry name" value="Treslin"/>
</dbReference>
<reference evidence="5" key="2">
    <citation type="submission" date="2025-08" db="UniProtKB">
        <authorList>
            <consortium name="Ensembl"/>
        </authorList>
    </citation>
    <scope>IDENTIFICATION</scope>
    <source>
        <strain evidence="5">Brown Norway</strain>
    </source>
</reference>
<feature type="domain" description="Treslin N-terminal" evidence="3">
    <location>
        <begin position="5"/>
        <end position="202"/>
    </location>
</feature>
<evidence type="ECO:0000259" key="3">
    <source>
        <dbReference type="Pfam" id="PF21854"/>
    </source>
</evidence>
<dbReference type="InterPro" id="IPR053920">
    <property type="entry name" value="Treslin_STD"/>
</dbReference>
<name>A0ABK0L4N7_RAT</name>
<feature type="region of interest" description="Disordered" evidence="1">
    <location>
        <begin position="1643"/>
        <end position="1714"/>
    </location>
</feature>
<dbReference type="Pfam" id="PF21855">
    <property type="entry name" value="Treslin_STD"/>
    <property type="match status" value="1"/>
</dbReference>
<feature type="compositionally biased region" description="Polar residues" evidence="1">
    <location>
        <begin position="1657"/>
        <end position="1667"/>
    </location>
</feature>
<reference evidence="5" key="1">
    <citation type="submission" date="2024-01" db="EMBL/GenBank/DDBJ databases">
        <title>GRCr8: a new rat reference genome assembly contstructed from accurate long reads and long range scaffolding.</title>
        <authorList>
            <person name="Doris P.A."/>
            <person name="Kalbfleisch T."/>
            <person name="Li K."/>
            <person name="Howe K."/>
            <person name="Wood J."/>
        </authorList>
    </citation>
    <scope>NUCLEOTIDE SEQUENCE [LARGE SCALE GENOMIC DNA]</scope>
    <source>
        <strain evidence="5">Brown Norway</strain>
    </source>
</reference>
<evidence type="ECO:0000259" key="4">
    <source>
        <dbReference type="Pfam" id="PF21855"/>
    </source>
</evidence>
<feature type="compositionally biased region" description="Polar residues" evidence="1">
    <location>
        <begin position="1169"/>
        <end position="1184"/>
    </location>
</feature>
<feature type="compositionally biased region" description="Basic and acidic residues" evidence="1">
    <location>
        <begin position="1284"/>
        <end position="1293"/>
    </location>
</feature>
<dbReference type="PANTHER" id="PTHR21556:SF2">
    <property type="entry name" value="TRESLIN"/>
    <property type="match status" value="1"/>
</dbReference>
<dbReference type="GeneTree" id="ENSGT00390000005222"/>
<proteinExistence type="predicted"/>
<dbReference type="InterPro" id="IPR053919">
    <property type="entry name" value="Treslin_N"/>
</dbReference>
<feature type="region of interest" description="Disordered" evidence="1">
    <location>
        <begin position="1844"/>
        <end position="1882"/>
    </location>
</feature>
<feature type="domain" description="Treslin M" evidence="2">
    <location>
        <begin position="281"/>
        <end position="423"/>
    </location>
</feature>
<evidence type="ECO:0000259" key="2">
    <source>
        <dbReference type="Pfam" id="PF15292"/>
    </source>
</evidence>
<feature type="compositionally biased region" description="Polar residues" evidence="1">
    <location>
        <begin position="1869"/>
        <end position="1878"/>
    </location>
</feature>
<reference evidence="5" key="3">
    <citation type="submission" date="2025-09" db="UniProtKB">
        <authorList>
            <consortium name="Ensembl"/>
        </authorList>
    </citation>
    <scope>IDENTIFICATION</scope>
    <source>
        <strain evidence="5">Brown Norway</strain>
    </source>
</reference>
<feature type="region of interest" description="Disordered" evidence="1">
    <location>
        <begin position="877"/>
        <end position="902"/>
    </location>
</feature>
<keyword evidence="6" id="KW-1185">Reference proteome</keyword>
<dbReference type="PANTHER" id="PTHR21556">
    <property type="entry name" value="TRESLIN"/>
    <property type="match status" value="1"/>
</dbReference>
<evidence type="ECO:0000313" key="5">
    <source>
        <dbReference type="Ensembl" id="ENSRNOP00000104558.1"/>
    </source>
</evidence>
<dbReference type="RGD" id="1308541">
    <property type="gene designation" value="Ticrr"/>
</dbReference>
<feature type="compositionally biased region" description="Low complexity" evidence="1">
    <location>
        <begin position="1345"/>
        <end position="1357"/>
    </location>
</feature>
<feature type="compositionally biased region" description="Polar residues" evidence="1">
    <location>
        <begin position="1121"/>
        <end position="1160"/>
    </location>
</feature>
<dbReference type="Pfam" id="PF15292">
    <property type="entry name" value="Treslin_M"/>
    <property type="match status" value="1"/>
</dbReference>
<feature type="domain" description="Treslin STD" evidence="4">
    <location>
        <begin position="640"/>
        <end position="793"/>
    </location>
</feature>